<dbReference type="CDD" id="cd01421">
    <property type="entry name" value="IMPCH"/>
    <property type="match status" value="1"/>
</dbReference>
<feature type="short sequence motif" description="Q motif" evidence="33">
    <location>
        <begin position="187"/>
        <end position="215"/>
    </location>
</feature>
<keyword evidence="20" id="KW-0694">RNA-binding</keyword>
<dbReference type="InterPro" id="IPR011545">
    <property type="entry name" value="DEAD/DEAH_box_helicase_dom"/>
</dbReference>
<dbReference type="Pfam" id="PF07281">
    <property type="entry name" value="INSIG"/>
    <property type="match status" value="1"/>
</dbReference>
<dbReference type="SUPFAM" id="SSF52335">
    <property type="entry name" value="Methylglyoxal synthase-like"/>
    <property type="match status" value="1"/>
</dbReference>
<name>A0A2G7FF84_9EURO</name>
<evidence type="ECO:0000256" key="18">
    <source>
        <dbReference type="ARBA" id="ARBA00022824"/>
    </source>
</evidence>
<dbReference type="NCBIfam" id="TIGR00355">
    <property type="entry name" value="purH"/>
    <property type="match status" value="1"/>
</dbReference>
<evidence type="ECO:0000256" key="31">
    <source>
        <dbReference type="ARBA" id="ARBA00050687"/>
    </source>
</evidence>
<dbReference type="PROSITE" id="PS51195">
    <property type="entry name" value="Q_MOTIF"/>
    <property type="match status" value="1"/>
</dbReference>
<dbReference type="InterPro" id="IPR024051">
    <property type="entry name" value="AICAR_Tfase_dup_dom_sf"/>
</dbReference>
<dbReference type="FunFam" id="1.10.287.440:FF:000001">
    <property type="entry name" value="Bifunctional purine biosynthesis protein PURH"/>
    <property type="match status" value="1"/>
</dbReference>
<dbReference type="SUPFAM" id="SSF53927">
    <property type="entry name" value="Cytidine deaminase-like"/>
    <property type="match status" value="1"/>
</dbReference>
<dbReference type="SUPFAM" id="SSF52540">
    <property type="entry name" value="P-loop containing nucleoside triphosphate hydrolases"/>
    <property type="match status" value="1"/>
</dbReference>
<dbReference type="UniPathway" id="UPA00074">
    <property type="reaction ID" value="UER00133"/>
</dbReference>
<feature type="compositionally biased region" description="Basic and acidic residues" evidence="34">
    <location>
        <begin position="1385"/>
        <end position="1403"/>
    </location>
</feature>
<evidence type="ECO:0000313" key="41">
    <source>
        <dbReference type="Proteomes" id="UP000231358"/>
    </source>
</evidence>
<evidence type="ECO:0000256" key="17">
    <source>
        <dbReference type="ARBA" id="ARBA00022806"/>
    </source>
</evidence>
<dbReference type="CDD" id="cd18787">
    <property type="entry name" value="SF2_C_DEAD"/>
    <property type="match status" value="1"/>
</dbReference>
<evidence type="ECO:0000256" key="28">
    <source>
        <dbReference type="ARBA" id="ARBA00025161"/>
    </source>
</evidence>
<dbReference type="Pfam" id="PF02142">
    <property type="entry name" value="MGS"/>
    <property type="match status" value="1"/>
</dbReference>
<evidence type="ECO:0000256" key="12">
    <source>
        <dbReference type="ARBA" id="ARBA00022679"/>
    </source>
</evidence>
<dbReference type="SMART" id="SM00487">
    <property type="entry name" value="DEXDc"/>
    <property type="match status" value="1"/>
</dbReference>
<dbReference type="Pfam" id="PF01808">
    <property type="entry name" value="AICARFT_IMPCHas"/>
    <property type="match status" value="1"/>
</dbReference>
<comment type="function">
    <text evidence="32">Bifunctional enzyme that catalyzes the last two steps of purine biosynthesis. Acts as a transformylase that incorporates a formyl group to the AMP analog AICAR (5-amino-1-(5-phospho-beta-D-ribosyl)imidazole-4-carboxamide) to produce the intermediate formyl-AICAR (FAICAR). Also catalyzes the cyclization of FAICAR to IMP.</text>
</comment>
<feature type="transmembrane region" description="Helical" evidence="35">
    <location>
        <begin position="1733"/>
        <end position="1751"/>
    </location>
</feature>
<dbReference type="InterPro" id="IPR001650">
    <property type="entry name" value="Helicase_C-like"/>
</dbReference>
<evidence type="ECO:0000256" key="13">
    <source>
        <dbReference type="ARBA" id="ARBA00022692"/>
    </source>
</evidence>
<evidence type="ECO:0000256" key="10">
    <source>
        <dbReference type="ARBA" id="ARBA00022490"/>
    </source>
</evidence>
<evidence type="ECO:0000256" key="19">
    <source>
        <dbReference type="ARBA" id="ARBA00022840"/>
    </source>
</evidence>
<dbReference type="FunFam" id="3.40.50.1380:FF:000003">
    <property type="entry name" value="Bifunctional purine biosynthesis protein"/>
    <property type="match status" value="1"/>
</dbReference>
<dbReference type="PROSITE" id="PS51194">
    <property type="entry name" value="HELICASE_CTER"/>
    <property type="match status" value="1"/>
</dbReference>
<keyword evidence="18" id="KW-0256">Endoplasmic reticulum</keyword>
<dbReference type="Pfam" id="PF00270">
    <property type="entry name" value="DEAD"/>
    <property type="match status" value="1"/>
</dbReference>
<dbReference type="Gene3D" id="3.40.50.300">
    <property type="entry name" value="P-loop containing nucleotide triphosphate hydrolases"/>
    <property type="match status" value="2"/>
</dbReference>
<dbReference type="GO" id="GO:0003937">
    <property type="term" value="F:IMP cyclohydrolase activity"/>
    <property type="evidence" value="ECO:0007669"/>
    <property type="project" value="UniProtKB-EC"/>
</dbReference>
<comment type="catalytic activity">
    <reaction evidence="31">
        <text>IMP + H2O = 5-formamido-1-(5-phospho-D-ribosyl)imidazole-4-carboxamide</text>
        <dbReference type="Rhea" id="RHEA:18445"/>
        <dbReference type="ChEBI" id="CHEBI:15377"/>
        <dbReference type="ChEBI" id="CHEBI:58053"/>
        <dbReference type="ChEBI" id="CHEBI:58467"/>
        <dbReference type="EC" id="3.5.4.10"/>
    </reaction>
</comment>
<feature type="region of interest" description="Disordered" evidence="34">
    <location>
        <begin position="1483"/>
        <end position="1518"/>
    </location>
</feature>
<comment type="similarity">
    <text evidence="25">Belongs to the DEAD box helicase family. DDX3/DED1 subfamily.</text>
</comment>
<comment type="catalytic activity">
    <reaction evidence="29">
        <text>ATP + H2O = ADP + phosphate + H(+)</text>
        <dbReference type="Rhea" id="RHEA:13065"/>
        <dbReference type="ChEBI" id="CHEBI:15377"/>
        <dbReference type="ChEBI" id="CHEBI:15378"/>
        <dbReference type="ChEBI" id="CHEBI:30616"/>
        <dbReference type="ChEBI" id="CHEBI:43474"/>
        <dbReference type="ChEBI" id="CHEBI:456216"/>
        <dbReference type="EC" id="3.6.4.13"/>
    </reaction>
</comment>
<dbReference type="Gene3D" id="3.40.50.1380">
    <property type="entry name" value="Methylglyoxal synthase-like domain"/>
    <property type="match status" value="1"/>
</dbReference>
<dbReference type="InterPro" id="IPR014014">
    <property type="entry name" value="RNA_helicase_DEAD_Q_motif"/>
</dbReference>
<keyword evidence="10" id="KW-0963">Cytoplasm</keyword>
<feature type="compositionally biased region" description="Polar residues" evidence="34">
    <location>
        <begin position="90"/>
        <end position="100"/>
    </location>
</feature>
<evidence type="ECO:0000259" key="36">
    <source>
        <dbReference type="PROSITE" id="PS51192"/>
    </source>
</evidence>
<dbReference type="EC" id="2.1.2.3" evidence="7"/>
<feature type="domain" description="MGS-like" evidence="39">
    <location>
        <begin position="1788"/>
        <end position="1935"/>
    </location>
</feature>
<evidence type="ECO:0000256" key="7">
    <source>
        <dbReference type="ARBA" id="ARBA00012253"/>
    </source>
</evidence>
<evidence type="ECO:0000256" key="8">
    <source>
        <dbReference type="ARBA" id="ARBA00012552"/>
    </source>
</evidence>
<dbReference type="FunFam" id="3.40.140.20:FF:000003">
    <property type="entry name" value="Bifunctional purine biosynthesis protein"/>
    <property type="match status" value="1"/>
</dbReference>
<dbReference type="Gene3D" id="1.10.287.440">
    <property type="match status" value="1"/>
</dbReference>
<accession>A0A2G7FF84</accession>
<evidence type="ECO:0000256" key="15">
    <source>
        <dbReference type="ARBA" id="ARBA00022755"/>
    </source>
</evidence>
<feature type="region of interest" description="Disordered" evidence="34">
    <location>
        <begin position="1540"/>
        <end position="1568"/>
    </location>
</feature>
<dbReference type="STRING" id="656916.A0A2G7FF84"/>
<dbReference type="InterPro" id="IPR036914">
    <property type="entry name" value="MGS-like_dom_sf"/>
</dbReference>
<evidence type="ECO:0000256" key="26">
    <source>
        <dbReference type="ARBA" id="ARBA00024397"/>
    </source>
</evidence>
<comment type="pathway">
    <text evidence="3">Purine metabolism; IMP biosynthesis via de novo pathway; IMP from 5-formamido-1-(5-phospho-D-ribosyl)imidazole-4-carboxamide: step 1/1.</text>
</comment>
<sequence>MADSLKMGTLSLNESQHAPAPNPSSGRAAYIPPHLRQRQTGANMDGAPAAAPPAPGPSGPGNSWGSRGGPRGGNWANANAPDFSPRGPNPNGNTSWTPTEGSRRSFNPDAYGNPGHGGSYGGGSARGSGDGQWRDGKHIPGPANARVERELFGLPNDPTKQNTGINFANYDDIPVEASGQDVPEPVNAFTNPPLDDHLIANITLAHYQTPTPVQKYSIPIVMNGRDLMACAQTGSGKTGGFLFPILSQAFQNGPSPTPAPASGQFSYGRQRKAYPTSLILAPTRELVSQIFDEARKFAYRSWVRPCVVYGGADIGSQLRQIERGCDLLVATPGRLVDLIERGRISLVNIKYLILDEADRMLDMGFEPQIRRIVEGEDMPPVNERQTLMFSATFPRDIQMLARDFLKDYVFLSVGRVGSTSENITQKIEYVEDVDKRSVLLDILHTHGTSGLTLIFVETKRMADSLSDFLLNQRFPATAIHGDRTQRERERALEMFRSGRCPILVATAVAARGLDIPNVTHVINYDLPTDIDDYVHRIGRTGRAGNTGIATAFFNRGNRGVVRDLIDLLKEAHQEVPSFLESIAREGSGYGGRGGRGGRGLESTVADDSFVHSEPQDEQQTHNMTVGTRRQANGTIGSVYSGNKIRHLKKEDGIPLWRKDIQHQFLKLVFEDKTPVFTRWPDGQKGLDFADVYIDAMAKSSKTSKILKDKLQNDKQAAISMAMVCLLVNFGRMNTTLNFFPEMRAQLRTYHSIPSLQAHQDPNAYKQLQDAPRLKSILKGASEDVDQPNTLDKIKRQRIPRTNPVHLIFVMAQYAPKVSELHFFPPRDFFDLVMRSTLSSKSRARAFLWLMWWYLESDFSPEAALNNPFGPGLDGEGTGGLPIKVPNFESLTEEQANEENVDTQSEIEYGEAKRLERKRWCSDLIVLSFLYRLTWCLLEPGYDDDQVSGDLSGRGDGLGGRGSAMSTPLHPSAKRYPDDEDDYQTPGQSARSRYKRPKRDSSLNRSVGQQRLILKTKMEHTPDASSPAPPGSGHPILNRFVTEPTLPQQSSSRRPRPLTQHQLAVEQNRRQRIEYILAKRKNEAYRLLRTKRETEIPFHRYNRLLQNVPDNYDTEDEEHSWGKGGLIPNPEEEEDYGECASFYLSVIRKAARRLDRWDYEDANGPRRDRKREREERQKARQSGIGLDTDLTGRVPTSARSRARAARNAKRKLAGATTDASTAATPKTKNTSASRSKNNRSRTSRPTGHALAAVDGATKDGLEAPSQDQELSSMPGDMDGEAEEGLDDIDRELLGEGSGEEDEGVSRGPLPSRPAEPGYEDSFIGEGGDDDADALSSDENDDEADEDDLEEGEGDVDVEGDGDENSSTFEGGNGYAASEASSVAGDAADKSLERRTGEKDEESRDIAGTSLLQQQTEDLAVSPLVSLDDGHPEQSCASHLLNDPADLEFIQLHFLNSKFHHSFPPVMSDNPAILRPRPRRVFDLTPASTESSEPSSPAEPANPDFLNPKDAGSTSVSRTGSIMNLTTPTLYGIYSPTAFEGSRDESSPWGTEAQTPAVEKPNPLTVPEKPDRFTLKRTRSRLSHGLFMGVILPQALKAALLFSFGIVYGIITIHLHENHWITPVKLENTHYYGSWEYLGFWGVAGVVLGNVLPGLDLFSEDVTVDYAKQPSRSSNDEENEERTLSWVAAVRSVGAFVGVAFAMRRTPWQSTTQASATLALANPVLWYLIDRTRTGFFMSTIVGVGGMGIVLALRPDLVPPSTGAPASAIPALNSTLRDLGLGTGITQESLAVRTWVATILSVYDKTGLLDLAKGLAKNNVRLLASGGTARMIREAGFPVEDVSAITHAPEMLGGRVKTLHPAVHGGILARDIESDEKDLADQKIAKVDFVVCNLYPFKETVNKVNVTIEEAVEEIDIGGVTLLRAAAKNHARVTILSDPRDYPEFLKELDAGEITESSRKLYALKAFEHTADYDTAISGFFRKQYAGNGEQHIALRYGTNPHQKPASAYMLQGKLPFKALNGSPGYVNLLDALNAWALVKELKQALGYPAAASFKHVSPAGAAVGVPLNEKERKVYMVDDIAGIETSGLAQAYARARGADRMSSFGDILALSDVVDVPTAKIISREVSDGVIAAGYSPEALEILSKKKGGKYLVLQMDESYIPPAEETRTLYGVQLSQHRNDVVISPQKTFSTIVTPKDLQSLPDSALRDLTVATIALKYTQSNSVCYALNGQVVGLGAGQQSRIHCTRLAGDKADNWWMRFHDRVLNIKWKKGTKRADKANAIDLLCSGNTPRNDAEKAEYERVFEEVPTPFTQEERESWLEKLSEVAVSSDAFFPFIDNVFRAARSGVKYIAAPSGSQNDGPVFETAEKLGIVFVEQGTRLFHH</sequence>
<dbReference type="GO" id="GO:0003724">
    <property type="term" value="F:RNA helicase activity"/>
    <property type="evidence" value="ECO:0007669"/>
    <property type="project" value="UniProtKB-EC"/>
</dbReference>
<keyword evidence="14" id="KW-0547">Nucleotide-binding</keyword>
<dbReference type="EC" id="3.5.4.10" evidence="9"/>
<dbReference type="EMBL" id="NEXV01000695">
    <property type="protein sequence ID" value="PIG79270.1"/>
    <property type="molecule type" value="Genomic_DNA"/>
</dbReference>
<dbReference type="InterPro" id="IPR002695">
    <property type="entry name" value="PurH-like"/>
</dbReference>
<keyword evidence="13 35" id="KW-0812">Transmembrane</keyword>
<evidence type="ECO:0000256" key="21">
    <source>
        <dbReference type="ARBA" id="ARBA00022917"/>
    </source>
</evidence>
<feature type="compositionally biased region" description="Basic and acidic residues" evidence="34">
    <location>
        <begin position="1159"/>
        <end position="1177"/>
    </location>
</feature>
<feature type="compositionally biased region" description="Gly residues" evidence="34">
    <location>
        <begin position="951"/>
        <end position="961"/>
    </location>
</feature>
<evidence type="ECO:0000256" key="32">
    <source>
        <dbReference type="ARBA" id="ARBA00054363"/>
    </source>
</evidence>
<dbReference type="GO" id="GO:0005524">
    <property type="term" value="F:ATP binding"/>
    <property type="evidence" value="ECO:0007669"/>
    <property type="project" value="UniProtKB-KW"/>
</dbReference>
<evidence type="ECO:0000313" key="40">
    <source>
        <dbReference type="EMBL" id="PIG79270.1"/>
    </source>
</evidence>
<dbReference type="FunFam" id="3.40.50.300:FF:000160">
    <property type="entry name" value="ATP-dependent RNA helicase DDX3X"/>
    <property type="match status" value="1"/>
</dbReference>
<evidence type="ECO:0000256" key="4">
    <source>
        <dbReference type="ARBA" id="ARBA00004954"/>
    </source>
</evidence>
<dbReference type="InterPro" id="IPR027417">
    <property type="entry name" value="P-loop_NTPase"/>
</dbReference>
<feature type="compositionally biased region" description="Gly residues" evidence="34">
    <location>
        <begin position="114"/>
        <end position="130"/>
    </location>
</feature>
<evidence type="ECO:0000256" key="29">
    <source>
        <dbReference type="ARBA" id="ARBA00047984"/>
    </source>
</evidence>
<keyword evidence="12" id="KW-0808">Transferase</keyword>
<feature type="domain" description="Helicase ATP-binding" evidence="36">
    <location>
        <begin position="218"/>
        <end position="411"/>
    </location>
</feature>
<dbReference type="PROSITE" id="PS00039">
    <property type="entry name" value="DEAD_ATP_HELICASE"/>
    <property type="match status" value="1"/>
</dbReference>
<gene>
    <name evidence="40" type="ORF">AARAC_011733</name>
</gene>
<dbReference type="EC" id="3.6.4.13" evidence="8"/>
<keyword evidence="23 35" id="KW-0472">Membrane</keyword>
<comment type="similarity">
    <text evidence="6">Belongs to the PurH family.</text>
</comment>
<evidence type="ECO:0000256" key="11">
    <source>
        <dbReference type="ARBA" id="ARBA00022540"/>
    </source>
</evidence>
<keyword evidence="21" id="KW-0648">Protein biosynthesis</keyword>
<dbReference type="Proteomes" id="UP000231358">
    <property type="component" value="Unassembled WGS sequence"/>
</dbReference>
<comment type="caution">
    <text evidence="40">The sequence shown here is derived from an EMBL/GenBank/DDBJ whole genome shotgun (WGS) entry which is preliminary data.</text>
</comment>
<dbReference type="PROSITE" id="PS51855">
    <property type="entry name" value="MGS"/>
    <property type="match status" value="1"/>
</dbReference>
<evidence type="ECO:0000256" key="23">
    <source>
        <dbReference type="ARBA" id="ARBA00023136"/>
    </source>
</evidence>
<evidence type="ECO:0000256" key="20">
    <source>
        <dbReference type="ARBA" id="ARBA00022884"/>
    </source>
</evidence>
<keyword evidence="16" id="KW-0378">Hydrolase</keyword>
<feature type="domain" description="Helicase C-terminal" evidence="37">
    <location>
        <begin position="422"/>
        <end position="583"/>
    </location>
</feature>
<evidence type="ECO:0000256" key="22">
    <source>
        <dbReference type="ARBA" id="ARBA00022989"/>
    </source>
</evidence>
<evidence type="ECO:0000256" key="16">
    <source>
        <dbReference type="ARBA" id="ARBA00022801"/>
    </source>
</evidence>
<dbReference type="GO" id="GO:0003743">
    <property type="term" value="F:translation initiation factor activity"/>
    <property type="evidence" value="ECO:0007669"/>
    <property type="project" value="UniProtKB-KW"/>
</dbReference>
<reference evidence="40 41" key="1">
    <citation type="submission" date="2017-05" db="EMBL/GenBank/DDBJ databases">
        <title>Genome sequence for an aflatoxigenic pathogen of Argentinian peanut, Aspergillus arachidicola.</title>
        <authorList>
            <person name="Moore G."/>
            <person name="Beltz S.B."/>
            <person name="Mack B.M."/>
        </authorList>
    </citation>
    <scope>NUCLEOTIDE SEQUENCE [LARGE SCALE GENOMIC DNA]</scope>
    <source>
        <strain evidence="40 41">CBS 117610</strain>
    </source>
</reference>
<evidence type="ECO:0000256" key="14">
    <source>
        <dbReference type="ARBA" id="ARBA00022741"/>
    </source>
</evidence>
<feature type="region of interest" description="Disordered" evidence="34">
    <location>
        <begin position="1159"/>
        <end position="1404"/>
    </location>
</feature>
<comment type="similarity">
    <text evidence="5">Belongs to the INSIG family.</text>
</comment>
<evidence type="ECO:0000256" key="33">
    <source>
        <dbReference type="PROSITE-ProRule" id="PRU00552"/>
    </source>
</evidence>
<evidence type="ECO:0000256" key="24">
    <source>
        <dbReference type="ARBA" id="ARBA00023268"/>
    </source>
</evidence>
<dbReference type="InterPro" id="IPR016193">
    <property type="entry name" value="Cytidine_deaminase-like"/>
</dbReference>
<evidence type="ECO:0000256" key="3">
    <source>
        <dbReference type="ARBA" id="ARBA00004844"/>
    </source>
</evidence>
<evidence type="ECO:0000256" key="25">
    <source>
        <dbReference type="ARBA" id="ARBA00024358"/>
    </source>
</evidence>
<protein>
    <recommendedName>
        <fullName evidence="26">ATP-dependent RNA helicase DED1</fullName>
        <ecNumber evidence="7">2.1.2.3</ecNumber>
        <ecNumber evidence="9">3.5.4.10</ecNumber>
        <ecNumber evidence="8">3.6.4.13</ecNumber>
    </recommendedName>
    <alternativeName>
        <fullName evidence="27">ATP-dependent RNA helicase ded1</fullName>
    </alternativeName>
</protein>
<dbReference type="PANTHER" id="PTHR37287:SF1">
    <property type="entry name" value="INO EIGHTY SUBUNIT 1"/>
    <property type="match status" value="1"/>
</dbReference>
<evidence type="ECO:0000259" key="37">
    <source>
        <dbReference type="PROSITE" id="PS51194"/>
    </source>
</evidence>
<comment type="function">
    <text evidence="28">ATP-binding RNA helicase involved in translation initiation. Remodels RNA in response to ADP and ATP concentrations by facilitating disruption, but also formation of RNA duplexes.</text>
</comment>
<evidence type="ECO:0000256" key="9">
    <source>
        <dbReference type="ARBA" id="ARBA00012712"/>
    </source>
</evidence>
<proteinExistence type="inferred from homology"/>
<evidence type="ECO:0000259" key="38">
    <source>
        <dbReference type="PROSITE" id="PS51195"/>
    </source>
</evidence>
<comment type="pathway">
    <text evidence="4">Purine metabolism; IMP biosynthesis via de novo pathway; 5-formamido-1-(5-phospho-D-ribosyl)imidazole-4-carboxamide from 5-amino-1-(5-phospho-D-ribosyl)imidazole-4-carboxamide (10-formyl THF route): step 1/1.</text>
</comment>
<feature type="compositionally biased region" description="Acidic residues" evidence="34">
    <location>
        <begin position="1325"/>
        <end position="1362"/>
    </location>
</feature>
<dbReference type="InterPro" id="IPR025929">
    <property type="entry name" value="INSIG_fam"/>
</dbReference>
<dbReference type="InterPro" id="IPR024050">
    <property type="entry name" value="AICAR_Tfase_insert_dom_sf"/>
</dbReference>
<dbReference type="SMART" id="SM00490">
    <property type="entry name" value="HELICc"/>
    <property type="match status" value="1"/>
</dbReference>
<evidence type="ECO:0000256" key="30">
    <source>
        <dbReference type="ARBA" id="ARBA00050488"/>
    </source>
</evidence>
<feature type="compositionally biased region" description="Low complexity" evidence="34">
    <location>
        <begin position="1483"/>
        <end position="1499"/>
    </location>
</feature>
<evidence type="ECO:0000256" key="2">
    <source>
        <dbReference type="ARBA" id="ARBA00004514"/>
    </source>
</evidence>
<keyword evidence="41" id="KW-1185">Reference proteome</keyword>
<evidence type="ECO:0000256" key="5">
    <source>
        <dbReference type="ARBA" id="ARBA00007475"/>
    </source>
</evidence>
<keyword evidence="15" id="KW-0658">Purine biosynthesis</keyword>
<keyword evidence="11" id="KW-0396">Initiation factor</keyword>
<dbReference type="InterPro" id="IPR038014">
    <property type="entry name" value="Ies1"/>
</dbReference>
<dbReference type="PROSITE" id="PS51192">
    <property type="entry name" value="HELICASE_ATP_BIND_1"/>
    <property type="match status" value="1"/>
</dbReference>
<feature type="transmembrane region" description="Helical" evidence="35">
    <location>
        <begin position="1584"/>
        <end position="1609"/>
    </location>
</feature>
<feature type="region of interest" description="Disordered" evidence="34">
    <location>
        <begin position="1"/>
        <end position="142"/>
    </location>
</feature>
<dbReference type="NCBIfam" id="NF005492">
    <property type="entry name" value="PRK07106.1"/>
    <property type="match status" value="1"/>
</dbReference>
<dbReference type="InterPro" id="IPR000629">
    <property type="entry name" value="RNA-helicase_DEAD-box_CS"/>
</dbReference>
<dbReference type="Gene3D" id="3.40.140.20">
    <property type="match status" value="2"/>
</dbReference>
<feature type="compositionally biased region" description="Low complexity" evidence="34">
    <location>
        <begin position="1212"/>
        <end position="1234"/>
    </location>
</feature>
<evidence type="ECO:0000256" key="34">
    <source>
        <dbReference type="SAM" id="MobiDB-lite"/>
    </source>
</evidence>
<dbReference type="SMART" id="SM00798">
    <property type="entry name" value="AICARFT_IMPCHas"/>
    <property type="match status" value="1"/>
</dbReference>
<dbReference type="PANTHER" id="PTHR37287">
    <property type="entry name" value="INO EIGHTY SUBUNIT 1"/>
    <property type="match status" value="1"/>
</dbReference>
<dbReference type="Pfam" id="PF00271">
    <property type="entry name" value="Helicase_C"/>
    <property type="match status" value="1"/>
</dbReference>
<comment type="catalytic activity">
    <reaction evidence="30">
        <text>(6R)-10-formyltetrahydrofolate + 5-amino-1-(5-phospho-beta-D-ribosyl)imidazole-4-carboxamide = 5-formamido-1-(5-phospho-D-ribosyl)imidazole-4-carboxamide + (6S)-5,6,7,8-tetrahydrofolate</text>
        <dbReference type="Rhea" id="RHEA:22192"/>
        <dbReference type="ChEBI" id="CHEBI:57453"/>
        <dbReference type="ChEBI" id="CHEBI:58467"/>
        <dbReference type="ChEBI" id="CHEBI:58475"/>
        <dbReference type="ChEBI" id="CHEBI:195366"/>
        <dbReference type="EC" id="2.1.2.3"/>
    </reaction>
</comment>
<evidence type="ECO:0000256" key="1">
    <source>
        <dbReference type="ARBA" id="ARBA00004477"/>
    </source>
</evidence>
<dbReference type="FunFam" id="3.40.50.300:FF:000008">
    <property type="entry name" value="ATP-dependent RNA helicase RhlB"/>
    <property type="match status" value="1"/>
</dbReference>
<keyword evidence="19" id="KW-0067">ATP-binding</keyword>
<evidence type="ECO:0000259" key="39">
    <source>
        <dbReference type="PROSITE" id="PS51855"/>
    </source>
</evidence>
<feature type="transmembrane region" description="Helical" evidence="35">
    <location>
        <begin position="1630"/>
        <end position="1650"/>
    </location>
</feature>
<dbReference type="InterPro" id="IPR011607">
    <property type="entry name" value="MGS-like_dom"/>
</dbReference>
<keyword evidence="17" id="KW-0347">Helicase</keyword>
<dbReference type="GO" id="GO:0031011">
    <property type="term" value="C:Ino80 complex"/>
    <property type="evidence" value="ECO:0007669"/>
    <property type="project" value="InterPro"/>
</dbReference>
<dbReference type="HAMAP" id="MF_00139">
    <property type="entry name" value="PurH"/>
    <property type="match status" value="1"/>
</dbReference>
<dbReference type="GO" id="GO:0004643">
    <property type="term" value="F:phosphoribosylaminoimidazolecarboxamide formyltransferase activity"/>
    <property type="evidence" value="ECO:0007669"/>
    <property type="project" value="UniProtKB-EC"/>
</dbReference>
<keyword evidence="22 35" id="KW-1133">Transmembrane helix</keyword>
<evidence type="ECO:0000256" key="27">
    <source>
        <dbReference type="ARBA" id="ARBA00024405"/>
    </source>
</evidence>
<feature type="domain" description="DEAD-box RNA helicase Q" evidence="38">
    <location>
        <begin position="187"/>
        <end position="215"/>
    </location>
</feature>
<dbReference type="InterPro" id="IPR014001">
    <property type="entry name" value="Helicase_ATP-bd"/>
</dbReference>
<feature type="compositionally biased region" description="Acidic residues" evidence="34">
    <location>
        <begin position="1276"/>
        <end position="1288"/>
    </location>
</feature>
<dbReference type="GO" id="GO:0005829">
    <property type="term" value="C:cytosol"/>
    <property type="evidence" value="ECO:0007669"/>
    <property type="project" value="UniProtKB-SubCell"/>
</dbReference>
<comment type="subcellular location">
    <subcellularLocation>
        <location evidence="2">Cytoplasm</location>
        <location evidence="2">Cytosol</location>
    </subcellularLocation>
    <subcellularLocation>
        <location evidence="1">Endoplasmic reticulum membrane</location>
        <topology evidence="1">Multi-pass membrane protein</topology>
    </subcellularLocation>
</comment>
<keyword evidence="24" id="KW-0511">Multifunctional enzyme</keyword>
<feature type="compositionally biased region" description="Basic residues" evidence="34">
    <location>
        <begin position="1199"/>
        <end position="1211"/>
    </location>
</feature>
<feature type="region of interest" description="Disordered" evidence="34">
    <location>
        <begin position="945"/>
        <end position="1038"/>
    </location>
</feature>
<dbReference type="SMART" id="SM00851">
    <property type="entry name" value="MGS"/>
    <property type="match status" value="1"/>
</dbReference>
<dbReference type="GO" id="GO:0006189">
    <property type="term" value="P:'de novo' IMP biosynthetic process"/>
    <property type="evidence" value="ECO:0007669"/>
    <property type="project" value="UniProtKB-UniPathway"/>
</dbReference>
<evidence type="ECO:0000256" key="35">
    <source>
        <dbReference type="SAM" id="Phobius"/>
    </source>
</evidence>
<dbReference type="GO" id="GO:0005789">
    <property type="term" value="C:endoplasmic reticulum membrane"/>
    <property type="evidence" value="ECO:0007669"/>
    <property type="project" value="UniProtKB-SubCell"/>
</dbReference>
<evidence type="ECO:0000256" key="6">
    <source>
        <dbReference type="ARBA" id="ARBA00007667"/>
    </source>
</evidence>
<organism evidence="40 41">
    <name type="scientific">Aspergillus arachidicola</name>
    <dbReference type="NCBI Taxonomy" id="656916"/>
    <lineage>
        <taxon>Eukaryota</taxon>
        <taxon>Fungi</taxon>
        <taxon>Dikarya</taxon>
        <taxon>Ascomycota</taxon>
        <taxon>Pezizomycotina</taxon>
        <taxon>Eurotiomycetes</taxon>
        <taxon>Eurotiomycetidae</taxon>
        <taxon>Eurotiales</taxon>
        <taxon>Aspergillaceae</taxon>
        <taxon>Aspergillus</taxon>
        <taxon>Aspergillus subgen. Circumdati</taxon>
    </lineage>
</organism>
<feature type="transmembrane region" description="Helical" evidence="35">
    <location>
        <begin position="1708"/>
        <end position="1727"/>
    </location>
</feature>
<dbReference type="GO" id="GO:0003723">
    <property type="term" value="F:RNA binding"/>
    <property type="evidence" value="ECO:0007669"/>
    <property type="project" value="UniProtKB-KW"/>
</dbReference>